<evidence type="ECO:0000313" key="2">
    <source>
        <dbReference type="EMBL" id="GAA3571936.1"/>
    </source>
</evidence>
<sequence length="192" mass="22301">MANRPAVRRLSDPGAHKALGHPLRQRILRHLGVHGPATSTTLSRALGENTGTLSYHLRQLEHNGFIEEIPERSTGRERWWRQISADLRWPSAGEAREMDEESRQLLDEITEFKVEEELELARRFFTDHRRYGEWARASRGLTHMTSEELGEFFEAYMELLSRFRRTQEDASPGARPVFLRFFTMPATEDPPS</sequence>
<feature type="domain" description="HTH arsR-type" evidence="1">
    <location>
        <begin position="14"/>
        <end position="104"/>
    </location>
</feature>
<proteinExistence type="predicted"/>
<dbReference type="PANTHER" id="PTHR38600:SF1">
    <property type="entry name" value="TRANSCRIPTIONAL REGULATORY PROTEIN"/>
    <property type="match status" value="1"/>
</dbReference>
<accession>A0ABP6XX31</accession>
<evidence type="ECO:0000259" key="1">
    <source>
        <dbReference type="SMART" id="SM00418"/>
    </source>
</evidence>
<dbReference type="InterPro" id="IPR036390">
    <property type="entry name" value="WH_DNA-bd_sf"/>
</dbReference>
<dbReference type="RefSeq" id="WP_345567022.1">
    <property type="nucleotide sequence ID" value="NZ_BAABDQ010000014.1"/>
</dbReference>
<dbReference type="Proteomes" id="UP001500630">
    <property type="component" value="Unassembled WGS sequence"/>
</dbReference>
<name>A0ABP6XX31_9ACTN</name>
<gene>
    <name evidence="2" type="ORF">GCM10022419_061000</name>
</gene>
<dbReference type="InterPro" id="IPR011991">
    <property type="entry name" value="ArsR-like_HTH"/>
</dbReference>
<dbReference type="CDD" id="cd00090">
    <property type="entry name" value="HTH_ARSR"/>
    <property type="match status" value="1"/>
</dbReference>
<dbReference type="SMART" id="SM00418">
    <property type="entry name" value="HTH_ARSR"/>
    <property type="match status" value="1"/>
</dbReference>
<dbReference type="InterPro" id="IPR001845">
    <property type="entry name" value="HTH_ArsR_DNA-bd_dom"/>
</dbReference>
<keyword evidence="3" id="KW-1185">Reference proteome</keyword>
<protein>
    <submittedName>
        <fullName evidence="2">Helix-turn-helix domain-containing protein</fullName>
    </submittedName>
</protein>
<comment type="caution">
    <text evidence="2">The sequence shown here is derived from an EMBL/GenBank/DDBJ whole genome shotgun (WGS) entry which is preliminary data.</text>
</comment>
<dbReference type="SUPFAM" id="SSF46785">
    <property type="entry name" value="Winged helix' DNA-binding domain"/>
    <property type="match status" value="1"/>
</dbReference>
<organism evidence="2 3">
    <name type="scientific">Nonomuraea rosea</name>
    <dbReference type="NCBI Taxonomy" id="638574"/>
    <lineage>
        <taxon>Bacteria</taxon>
        <taxon>Bacillati</taxon>
        <taxon>Actinomycetota</taxon>
        <taxon>Actinomycetes</taxon>
        <taxon>Streptosporangiales</taxon>
        <taxon>Streptosporangiaceae</taxon>
        <taxon>Nonomuraea</taxon>
    </lineage>
</organism>
<dbReference type="EMBL" id="BAABDQ010000014">
    <property type="protein sequence ID" value="GAA3571936.1"/>
    <property type="molecule type" value="Genomic_DNA"/>
</dbReference>
<evidence type="ECO:0000313" key="3">
    <source>
        <dbReference type="Proteomes" id="UP001500630"/>
    </source>
</evidence>
<dbReference type="Pfam" id="PF12840">
    <property type="entry name" value="HTH_20"/>
    <property type="match status" value="1"/>
</dbReference>
<dbReference type="InterPro" id="IPR036388">
    <property type="entry name" value="WH-like_DNA-bd_sf"/>
</dbReference>
<dbReference type="Gene3D" id="1.10.10.10">
    <property type="entry name" value="Winged helix-like DNA-binding domain superfamily/Winged helix DNA-binding domain"/>
    <property type="match status" value="1"/>
</dbReference>
<dbReference type="PANTHER" id="PTHR38600">
    <property type="entry name" value="TRANSCRIPTIONAL REGULATORY PROTEIN"/>
    <property type="match status" value="1"/>
</dbReference>
<reference evidence="3" key="1">
    <citation type="journal article" date="2019" name="Int. J. Syst. Evol. Microbiol.">
        <title>The Global Catalogue of Microorganisms (GCM) 10K type strain sequencing project: providing services to taxonomists for standard genome sequencing and annotation.</title>
        <authorList>
            <consortium name="The Broad Institute Genomics Platform"/>
            <consortium name="The Broad Institute Genome Sequencing Center for Infectious Disease"/>
            <person name="Wu L."/>
            <person name="Ma J."/>
        </authorList>
    </citation>
    <scope>NUCLEOTIDE SEQUENCE [LARGE SCALE GENOMIC DNA]</scope>
    <source>
        <strain evidence="3">JCM 17326</strain>
    </source>
</reference>